<evidence type="ECO:0000313" key="2">
    <source>
        <dbReference type="EMBL" id="KAF7290146.1"/>
    </source>
</evidence>
<evidence type="ECO:0000256" key="1">
    <source>
        <dbReference type="SAM" id="MobiDB-lite"/>
    </source>
</evidence>
<evidence type="ECO:0000313" key="3">
    <source>
        <dbReference type="Proteomes" id="UP000636479"/>
    </source>
</evidence>
<dbReference type="AlphaFoldDB" id="A0A8H6VS95"/>
<dbReference type="EMBL" id="JACAZF010000015">
    <property type="protein sequence ID" value="KAF7290146.1"/>
    <property type="molecule type" value="Genomic_DNA"/>
</dbReference>
<dbReference type="GeneID" id="59352244"/>
<reference evidence="2" key="1">
    <citation type="submission" date="2020-05" db="EMBL/GenBank/DDBJ databases">
        <title>Mycena genomes resolve the evolution of fungal bioluminescence.</title>
        <authorList>
            <person name="Tsai I.J."/>
        </authorList>
    </citation>
    <scope>NUCLEOTIDE SEQUENCE</scope>
    <source>
        <strain evidence="2">171206Taipei</strain>
    </source>
</reference>
<protein>
    <submittedName>
        <fullName evidence="2">Uncharacterized protein</fullName>
    </submittedName>
</protein>
<gene>
    <name evidence="2" type="ORF">MIND_01327800</name>
</gene>
<sequence>MQARNATSGSGFNVAPHTNNAQTLNAQDRMALRQEAETIDTTIAALRARIIELKIRKKCNVNQSRPLASFACSSRGTRARRWMQLQRLPKQYCFSTNRITFLDDIASPWRELIYKGEDSILECLSRSSGNITSLSLTNIAYPVFRLFLENPVISEALEDLTVTLLPMTHRENEALTIFLSRTNFLPRLESLTLGTPTAAGRGPSPTLRAIVDGLGQRVLVATSHNRRHEIILCTVSSTSTLL</sequence>
<accession>A0A8H6VS95</accession>
<organism evidence="2 3">
    <name type="scientific">Mycena indigotica</name>
    <dbReference type="NCBI Taxonomy" id="2126181"/>
    <lineage>
        <taxon>Eukaryota</taxon>
        <taxon>Fungi</taxon>
        <taxon>Dikarya</taxon>
        <taxon>Basidiomycota</taxon>
        <taxon>Agaricomycotina</taxon>
        <taxon>Agaricomycetes</taxon>
        <taxon>Agaricomycetidae</taxon>
        <taxon>Agaricales</taxon>
        <taxon>Marasmiineae</taxon>
        <taxon>Mycenaceae</taxon>
        <taxon>Mycena</taxon>
    </lineage>
</organism>
<keyword evidence="3" id="KW-1185">Reference proteome</keyword>
<dbReference type="RefSeq" id="XP_037213724.1">
    <property type="nucleotide sequence ID" value="XM_037369728.1"/>
</dbReference>
<proteinExistence type="predicted"/>
<comment type="caution">
    <text evidence="2">The sequence shown here is derived from an EMBL/GenBank/DDBJ whole genome shotgun (WGS) entry which is preliminary data.</text>
</comment>
<feature type="region of interest" description="Disordered" evidence="1">
    <location>
        <begin position="1"/>
        <end position="25"/>
    </location>
</feature>
<name>A0A8H6VS95_9AGAR</name>
<dbReference type="Proteomes" id="UP000636479">
    <property type="component" value="Unassembled WGS sequence"/>
</dbReference>